<comment type="similarity">
    <text evidence="2">Belongs to the glycosyl hydrolase 18 family. Chitinase class V subfamily.</text>
</comment>
<name>A0AAN4YJ40_ASPOZ</name>
<dbReference type="GO" id="GO:0008061">
    <property type="term" value="F:chitin binding"/>
    <property type="evidence" value="ECO:0007669"/>
    <property type="project" value="InterPro"/>
</dbReference>
<comment type="caution">
    <text evidence="13">The sequence shown here is derived from an EMBL/GenBank/DDBJ whole genome shotgun (WGS) entry which is preliminary data.</text>
</comment>
<evidence type="ECO:0000256" key="6">
    <source>
        <dbReference type="ARBA" id="ARBA00023277"/>
    </source>
</evidence>
<evidence type="ECO:0000313" key="14">
    <source>
        <dbReference type="Proteomes" id="UP001165205"/>
    </source>
</evidence>
<evidence type="ECO:0000256" key="9">
    <source>
        <dbReference type="RuleBase" id="RU000489"/>
    </source>
</evidence>
<dbReference type="InterPro" id="IPR001223">
    <property type="entry name" value="Glyco_hydro18_cat"/>
</dbReference>
<evidence type="ECO:0000256" key="7">
    <source>
        <dbReference type="ARBA" id="ARBA00023295"/>
    </source>
</evidence>
<dbReference type="PANTHER" id="PTHR11177:SF397">
    <property type="entry name" value="CHITINASE"/>
    <property type="match status" value="1"/>
</dbReference>
<dbReference type="CDD" id="cd00035">
    <property type="entry name" value="ChtBD1"/>
    <property type="match status" value="1"/>
</dbReference>
<dbReference type="InterPro" id="IPR029070">
    <property type="entry name" value="Chitinase_insertion_sf"/>
</dbReference>
<organism evidence="13 14">
    <name type="scientific">Aspergillus oryzae</name>
    <name type="common">Yellow koji mold</name>
    <dbReference type="NCBI Taxonomy" id="5062"/>
    <lineage>
        <taxon>Eukaryota</taxon>
        <taxon>Fungi</taxon>
        <taxon>Dikarya</taxon>
        <taxon>Ascomycota</taxon>
        <taxon>Pezizomycotina</taxon>
        <taxon>Eurotiomycetes</taxon>
        <taxon>Eurotiomycetidae</taxon>
        <taxon>Eurotiales</taxon>
        <taxon>Aspergillaceae</taxon>
        <taxon>Aspergillus</taxon>
        <taxon>Aspergillus subgen. Circumdati</taxon>
    </lineage>
</organism>
<dbReference type="AlphaFoldDB" id="A0AAN4YJ40"/>
<evidence type="ECO:0000256" key="3">
    <source>
        <dbReference type="ARBA" id="ARBA00012729"/>
    </source>
</evidence>
<evidence type="ECO:0000256" key="10">
    <source>
        <dbReference type="SAM" id="MobiDB-lite"/>
    </source>
</evidence>
<dbReference type="GO" id="GO:0006032">
    <property type="term" value="P:chitin catabolic process"/>
    <property type="evidence" value="ECO:0007669"/>
    <property type="project" value="UniProtKB-KW"/>
</dbReference>
<evidence type="ECO:0000259" key="12">
    <source>
        <dbReference type="PROSITE" id="PS51910"/>
    </source>
</evidence>
<proteinExistence type="inferred from homology"/>
<evidence type="ECO:0000313" key="13">
    <source>
        <dbReference type="EMBL" id="GMG31315.1"/>
    </source>
</evidence>
<evidence type="ECO:0000256" key="5">
    <source>
        <dbReference type="ARBA" id="ARBA00023024"/>
    </source>
</evidence>
<keyword evidence="7 9" id="KW-0326">Glycosidase</keyword>
<feature type="compositionally biased region" description="Polar residues" evidence="10">
    <location>
        <begin position="89"/>
        <end position="107"/>
    </location>
</feature>
<dbReference type="GO" id="GO:0000272">
    <property type="term" value="P:polysaccharide catabolic process"/>
    <property type="evidence" value="ECO:0007669"/>
    <property type="project" value="UniProtKB-KW"/>
</dbReference>
<dbReference type="InterPro" id="IPR011583">
    <property type="entry name" value="Chitinase_II/V-like_cat"/>
</dbReference>
<dbReference type="InterPro" id="IPR001579">
    <property type="entry name" value="Glyco_hydro_18_chit_AS"/>
</dbReference>
<feature type="domain" description="GH18" evidence="12">
    <location>
        <begin position="156"/>
        <end position="417"/>
    </location>
</feature>
<comment type="catalytic activity">
    <reaction evidence="1">
        <text>Random endo-hydrolysis of N-acetyl-beta-D-glucosaminide (1-&gt;4)-beta-linkages in chitin and chitodextrins.</text>
        <dbReference type="EC" id="3.2.1.14"/>
    </reaction>
</comment>
<keyword evidence="8" id="KW-0624">Polysaccharide degradation</keyword>
<dbReference type="PROSITE" id="PS01095">
    <property type="entry name" value="GH18_1"/>
    <property type="match status" value="1"/>
</dbReference>
<feature type="region of interest" description="Disordered" evidence="10">
    <location>
        <begin position="86"/>
        <end position="150"/>
    </location>
</feature>
<keyword evidence="6" id="KW-0119">Carbohydrate metabolism</keyword>
<dbReference type="EMBL" id="BSYA01000083">
    <property type="protein sequence ID" value="GMG31315.1"/>
    <property type="molecule type" value="Genomic_DNA"/>
</dbReference>
<sequence length="417" mass="44976">MSLLLQCLITFLVLQGVLEVAGNPIKHNIHEKALRRRLSFGHSVGRSVAECGADAAVPGATCPDNACCSSEYCGTGCQSNCALPKDTSGHQPDTSQQGQPQTTQVPAPSSKGPCRMSSSPLISQPTTHPTPMPSTPSSTPPIAQITPGNPGDSTGKVIAGYWQGWNMGKPCATMKPEEIPVESLTHLIFSFGFIAPNTYKVLPMPDTKEGLFKQVTDVKKKNSNLKVLVALGVFTTMVSSSANRKMFITNLLSFLTQYGFDGVDIDWEYPGAEERGGRPTDKENFTKLLQEIRQEFQTKYVLTFAAPLASYYLRNYDLKRASEIVDWINVMAYDIHGTWESDKKAAGHTNLTDVNKGVENYLQAGVAPNKLVLGTAFYGRSVKLASGGCTQPGCPFIGPGAEGQCVKTAGYLSYTGM</sequence>
<evidence type="ECO:0000256" key="1">
    <source>
        <dbReference type="ARBA" id="ARBA00000822"/>
    </source>
</evidence>
<feature type="chain" id="PRO_5042986619" description="chitinase" evidence="11">
    <location>
        <begin position="23"/>
        <end position="417"/>
    </location>
</feature>
<accession>A0AAN4YJ40</accession>
<dbReference type="SMART" id="SM00636">
    <property type="entry name" value="Glyco_18"/>
    <property type="match status" value="1"/>
</dbReference>
<keyword evidence="11" id="KW-0732">Signal</keyword>
<keyword evidence="4 9" id="KW-0378">Hydrolase</keyword>
<protein>
    <recommendedName>
        <fullName evidence="3">chitinase</fullName>
        <ecNumber evidence="3">3.2.1.14</ecNumber>
    </recommendedName>
</protein>
<dbReference type="PROSITE" id="PS51910">
    <property type="entry name" value="GH18_2"/>
    <property type="match status" value="1"/>
</dbReference>
<evidence type="ECO:0000256" key="8">
    <source>
        <dbReference type="ARBA" id="ARBA00023326"/>
    </source>
</evidence>
<dbReference type="Pfam" id="PF00704">
    <property type="entry name" value="Glyco_hydro_18"/>
    <property type="match status" value="1"/>
</dbReference>
<reference evidence="13" key="1">
    <citation type="submission" date="2023-04" db="EMBL/GenBank/DDBJ databases">
        <title>Aspergillus oryzae NBRC 4228.</title>
        <authorList>
            <person name="Ichikawa N."/>
            <person name="Sato H."/>
            <person name="Tonouchi N."/>
        </authorList>
    </citation>
    <scope>NUCLEOTIDE SEQUENCE</scope>
    <source>
        <strain evidence="13">NBRC 4228</strain>
    </source>
</reference>
<dbReference type="GO" id="GO:0008843">
    <property type="term" value="F:endochitinase activity"/>
    <property type="evidence" value="ECO:0007669"/>
    <property type="project" value="UniProtKB-EC"/>
</dbReference>
<dbReference type="InterPro" id="IPR050314">
    <property type="entry name" value="Glycosyl_Hydrlase_18"/>
</dbReference>
<dbReference type="SUPFAM" id="SSF54556">
    <property type="entry name" value="Chitinase insertion domain"/>
    <property type="match status" value="1"/>
</dbReference>
<evidence type="ECO:0000256" key="4">
    <source>
        <dbReference type="ARBA" id="ARBA00022801"/>
    </source>
</evidence>
<dbReference type="PANTHER" id="PTHR11177">
    <property type="entry name" value="CHITINASE"/>
    <property type="match status" value="1"/>
</dbReference>
<keyword evidence="5" id="KW-0146">Chitin degradation</keyword>
<dbReference type="InterPro" id="IPR017853">
    <property type="entry name" value="GH"/>
</dbReference>
<dbReference type="Proteomes" id="UP001165205">
    <property type="component" value="Unassembled WGS sequence"/>
</dbReference>
<gene>
    <name evidence="13" type="ORF">Aory04_000722700</name>
</gene>
<feature type="signal peptide" evidence="11">
    <location>
        <begin position="1"/>
        <end position="22"/>
    </location>
</feature>
<evidence type="ECO:0000256" key="2">
    <source>
        <dbReference type="ARBA" id="ARBA00008682"/>
    </source>
</evidence>
<dbReference type="Gene3D" id="3.20.20.80">
    <property type="entry name" value="Glycosidases"/>
    <property type="match status" value="1"/>
</dbReference>
<dbReference type="EC" id="3.2.1.14" evidence="3"/>
<dbReference type="SUPFAM" id="SSF51445">
    <property type="entry name" value="(Trans)glycosidases"/>
    <property type="match status" value="1"/>
</dbReference>
<evidence type="ECO:0000256" key="11">
    <source>
        <dbReference type="SAM" id="SignalP"/>
    </source>
</evidence>